<dbReference type="AlphaFoldDB" id="A0A3R9NYS0"/>
<dbReference type="RefSeq" id="WP_125486296.1">
    <property type="nucleotide sequence ID" value="NZ_RSDW01000001.1"/>
</dbReference>
<organism evidence="2 3">
    <name type="scientific">Edaphobacter aggregans</name>
    <dbReference type="NCBI Taxonomy" id="570835"/>
    <lineage>
        <taxon>Bacteria</taxon>
        <taxon>Pseudomonadati</taxon>
        <taxon>Acidobacteriota</taxon>
        <taxon>Terriglobia</taxon>
        <taxon>Terriglobales</taxon>
        <taxon>Acidobacteriaceae</taxon>
        <taxon>Edaphobacter</taxon>
    </lineage>
</organism>
<keyword evidence="3" id="KW-1185">Reference proteome</keyword>
<feature type="region of interest" description="Disordered" evidence="1">
    <location>
        <begin position="1"/>
        <end position="63"/>
    </location>
</feature>
<reference evidence="2 3" key="1">
    <citation type="submission" date="2018-12" db="EMBL/GenBank/DDBJ databases">
        <title>Sequencing of bacterial isolates from soil warming experiment in Harvard Forest, Massachusetts, USA.</title>
        <authorList>
            <person name="Deangelis K."/>
        </authorList>
    </citation>
    <scope>NUCLEOTIDE SEQUENCE [LARGE SCALE GENOMIC DNA]</scope>
    <source>
        <strain evidence="2 3">EB153</strain>
    </source>
</reference>
<dbReference type="OrthoDB" id="123503at2"/>
<sequence>MSNSRLDPNLSTKLPVDPTDEGPDTVATPEGDNEYPGDVPLTPSIVEDSLEGLQIPPGSKPRP</sequence>
<evidence type="ECO:0000313" key="3">
    <source>
        <dbReference type="Proteomes" id="UP000269669"/>
    </source>
</evidence>
<proteinExistence type="predicted"/>
<comment type="caution">
    <text evidence="2">The sequence shown here is derived from an EMBL/GenBank/DDBJ whole genome shotgun (WGS) entry which is preliminary data.</text>
</comment>
<dbReference type="EMBL" id="RSDW01000001">
    <property type="protein sequence ID" value="RSL17870.1"/>
    <property type="molecule type" value="Genomic_DNA"/>
</dbReference>
<evidence type="ECO:0000256" key="1">
    <source>
        <dbReference type="SAM" id="MobiDB-lite"/>
    </source>
</evidence>
<evidence type="ECO:0000313" key="2">
    <source>
        <dbReference type="EMBL" id="RSL17870.1"/>
    </source>
</evidence>
<dbReference type="Proteomes" id="UP000269669">
    <property type="component" value="Unassembled WGS sequence"/>
</dbReference>
<protein>
    <submittedName>
        <fullName evidence="2">Uncharacterized protein</fullName>
    </submittedName>
</protein>
<feature type="compositionally biased region" description="Polar residues" evidence="1">
    <location>
        <begin position="1"/>
        <end position="12"/>
    </location>
</feature>
<accession>A0A3R9NYS0</accession>
<name>A0A3R9NYS0_9BACT</name>
<gene>
    <name evidence="2" type="ORF">EDE15_3419</name>
</gene>